<dbReference type="AlphaFoldDB" id="A0A172UW15"/>
<dbReference type="OrthoDB" id="4617803at2"/>
<organism evidence="1 2">
    <name type="scientific">Mycobacterium adipatum</name>
    <dbReference type="NCBI Taxonomy" id="1682113"/>
    <lineage>
        <taxon>Bacteria</taxon>
        <taxon>Bacillati</taxon>
        <taxon>Actinomycetota</taxon>
        <taxon>Actinomycetes</taxon>
        <taxon>Mycobacteriales</taxon>
        <taxon>Mycobacteriaceae</taxon>
        <taxon>Mycobacterium</taxon>
    </lineage>
</organism>
<sequence>MTDYPTQPDHALRERITELSVHIPCSTLRGPINQRLWQSCRHEDTPARWGVDVSRLHDLCIVCFRGTAGGTSRWSWLACEHCRAVNDQHGRPLPLGRHTLMNRQSVEDAIGGDWRLNAWKEHEYRLLALRFAPDADVPLREWQQAWPPSVMASREAFARLTGL</sequence>
<name>A0A172UW15_9MYCO</name>
<proteinExistence type="predicted"/>
<accession>A0A172UW15</accession>
<protein>
    <submittedName>
        <fullName evidence="1">Uncharacterized protein</fullName>
    </submittedName>
</protein>
<dbReference type="STRING" id="1682113.A7U43_21915"/>
<dbReference type="Proteomes" id="UP000077143">
    <property type="component" value="Chromosome"/>
</dbReference>
<evidence type="ECO:0000313" key="1">
    <source>
        <dbReference type="EMBL" id="ANE83148.1"/>
    </source>
</evidence>
<reference evidence="1 2" key="1">
    <citation type="submission" date="2016-05" db="EMBL/GenBank/DDBJ databases">
        <title>Complete genome sequence of a phthalic acid esters degrading Mycobacterium sp. YC-RL4.</title>
        <authorList>
            <person name="Ren L."/>
            <person name="Fan S."/>
            <person name="Ruth N."/>
            <person name="Jia Y."/>
            <person name="Wang J."/>
            <person name="Qiao C."/>
        </authorList>
    </citation>
    <scope>NUCLEOTIDE SEQUENCE [LARGE SCALE GENOMIC DNA]</scope>
    <source>
        <strain evidence="1 2">YC-RL4</strain>
    </source>
</reference>
<keyword evidence="2" id="KW-1185">Reference proteome</keyword>
<dbReference type="KEGG" id="madi:A7U43_21915"/>
<dbReference type="EMBL" id="CP015596">
    <property type="protein sequence ID" value="ANE83148.1"/>
    <property type="molecule type" value="Genomic_DNA"/>
</dbReference>
<evidence type="ECO:0000313" key="2">
    <source>
        <dbReference type="Proteomes" id="UP000077143"/>
    </source>
</evidence>
<gene>
    <name evidence="1" type="ORF">A7U43_21915</name>
</gene>